<protein>
    <submittedName>
        <fullName evidence="6">LacI family DNA-binding transcriptional regulator</fullName>
    </submittedName>
</protein>
<proteinExistence type="predicted"/>
<dbReference type="PROSITE" id="PS50932">
    <property type="entry name" value="HTH_LACI_2"/>
    <property type="match status" value="1"/>
</dbReference>
<evidence type="ECO:0000313" key="7">
    <source>
        <dbReference type="Proteomes" id="UP001387100"/>
    </source>
</evidence>
<evidence type="ECO:0000256" key="4">
    <source>
        <dbReference type="ARBA" id="ARBA00023163"/>
    </source>
</evidence>
<dbReference type="Gene3D" id="1.10.260.40">
    <property type="entry name" value="lambda repressor-like DNA-binding domains"/>
    <property type="match status" value="1"/>
</dbReference>
<keyword evidence="4" id="KW-0804">Transcription</keyword>
<evidence type="ECO:0000259" key="5">
    <source>
        <dbReference type="PROSITE" id="PS50932"/>
    </source>
</evidence>
<dbReference type="Gene3D" id="3.40.50.2300">
    <property type="match status" value="2"/>
</dbReference>
<dbReference type="CDD" id="cd01392">
    <property type="entry name" value="HTH_LacI"/>
    <property type="match status" value="1"/>
</dbReference>
<evidence type="ECO:0000256" key="3">
    <source>
        <dbReference type="ARBA" id="ARBA00023125"/>
    </source>
</evidence>
<dbReference type="CDD" id="cd06267">
    <property type="entry name" value="PBP1_LacI_sugar_binding-like"/>
    <property type="match status" value="1"/>
</dbReference>
<evidence type="ECO:0000313" key="6">
    <source>
        <dbReference type="EMBL" id="MEJ5943858.1"/>
    </source>
</evidence>
<dbReference type="Pfam" id="PF13377">
    <property type="entry name" value="Peripla_BP_3"/>
    <property type="match status" value="1"/>
</dbReference>
<accession>A0ABU8RFL3</accession>
<dbReference type="InterPro" id="IPR028082">
    <property type="entry name" value="Peripla_BP_I"/>
</dbReference>
<dbReference type="InterPro" id="IPR010982">
    <property type="entry name" value="Lambda_DNA-bd_dom_sf"/>
</dbReference>
<dbReference type="EMBL" id="JBBIAA010000001">
    <property type="protein sequence ID" value="MEJ5943858.1"/>
    <property type="molecule type" value="Genomic_DNA"/>
</dbReference>
<evidence type="ECO:0000256" key="2">
    <source>
        <dbReference type="ARBA" id="ARBA00023015"/>
    </source>
</evidence>
<organism evidence="6 7">
    <name type="scientific">Pseudokineococcus basanitobsidens</name>
    <dbReference type="NCBI Taxonomy" id="1926649"/>
    <lineage>
        <taxon>Bacteria</taxon>
        <taxon>Bacillati</taxon>
        <taxon>Actinomycetota</taxon>
        <taxon>Actinomycetes</taxon>
        <taxon>Kineosporiales</taxon>
        <taxon>Kineosporiaceae</taxon>
        <taxon>Pseudokineococcus</taxon>
    </lineage>
</organism>
<keyword evidence="7" id="KW-1185">Reference proteome</keyword>
<dbReference type="SMART" id="SM00354">
    <property type="entry name" value="HTH_LACI"/>
    <property type="match status" value="1"/>
</dbReference>
<feature type="domain" description="HTH lacI-type" evidence="5">
    <location>
        <begin position="9"/>
        <end position="66"/>
    </location>
</feature>
<dbReference type="PANTHER" id="PTHR30146:SF148">
    <property type="entry name" value="HTH-TYPE TRANSCRIPTIONAL REPRESSOR PURR-RELATED"/>
    <property type="match status" value="1"/>
</dbReference>
<dbReference type="RefSeq" id="WP_339573250.1">
    <property type="nucleotide sequence ID" value="NZ_JBBIAA010000001.1"/>
</dbReference>
<comment type="caution">
    <text evidence="6">The sequence shown here is derived from an EMBL/GenBank/DDBJ whole genome shotgun (WGS) entry which is preliminary data.</text>
</comment>
<name>A0ABU8RFL3_9ACTN</name>
<reference evidence="6 7" key="1">
    <citation type="journal article" date="2017" name="Int. J. Syst. Evol. Microbiol.">
        <title>Pseudokineococcus basanitobsidens sp. nov., isolated from volcanic rock.</title>
        <authorList>
            <person name="Lee D.W."/>
            <person name="Park M.Y."/>
            <person name="Kim J.J."/>
            <person name="Kim B.S."/>
        </authorList>
    </citation>
    <scope>NUCLEOTIDE SEQUENCE [LARGE SCALE GENOMIC DNA]</scope>
    <source>
        <strain evidence="6 7">DSM 103726</strain>
    </source>
</reference>
<gene>
    <name evidence="6" type="ORF">WDZ17_00935</name>
</gene>
<dbReference type="SUPFAM" id="SSF47413">
    <property type="entry name" value="lambda repressor-like DNA-binding domains"/>
    <property type="match status" value="1"/>
</dbReference>
<evidence type="ECO:0000256" key="1">
    <source>
        <dbReference type="ARBA" id="ARBA00022491"/>
    </source>
</evidence>
<keyword evidence="3 6" id="KW-0238">DNA-binding</keyword>
<sequence>MTDVIRRRPRQADVAALAGVSQATVSTALGTSPARASLSAGTLERVALAARTLGYVPDPVARRLAAQSTDLLGVYTFTDAFPVEVRDSYYPFLVGIERSAARLGYDLLLFTGTSSSRGGEAVQKVRLADGCLFLGRHVPEEQLQQLLDAGYPVVYVGRRTELGGRLSYVGADYVAGAAQVVDHLAGLGHTALLYVRGTDDAVASADREEGFWRAVAAAGLRGQVQRAYASSIDARALQSWRASGVTAVVTEENDANDLLAALLAAARDADVAVPQDMSLAVLGECGGLEPAPRVTGFALPRQQMGEDAAALLVDLVTGRRTGTVQELLVPSLLVGETTGPPPPA</sequence>
<dbReference type="SUPFAM" id="SSF53822">
    <property type="entry name" value="Periplasmic binding protein-like I"/>
    <property type="match status" value="1"/>
</dbReference>
<keyword evidence="2" id="KW-0805">Transcription regulation</keyword>
<dbReference type="GO" id="GO:0003677">
    <property type="term" value="F:DNA binding"/>
    <property type="evidence" value="ECO:0007669"/>
    <property type="project" value="UniProtKB-KW"/>
</dbReference>
<dbReference type="InterPro" id="IPR000843">
    <property type="entry name" value="HTH_LacI"/>
</dbReference>
<dbReference type="PANTHER" id="PTHR30146">
    <property type="entry name" value="LACI-RELATED TRANSCRIPTIONAL REPRESSOR"/>
    <property type="match status" value="1"/>
</dbReference>
<keyword evidence="1" id="KW-0678">Repressor</keyword>
<dbReference type="Pfam" id="PF00356">
    <property type="entry name" value="LacI"/>
    <property type="match status" value="1"/>
</dbReference>
<dbReference type="InterPro" id="IPR046335">
    <property type="entry name" value="LacI/GalR-like_sensor"/>
</dbReference>
<dbReference type="Proteomes" id="UP001387100">
    <property type="component" value="Unassembled WGS sequence"/>
</dbReference>